<evidence type="ECO:0000313" key="4">
    <source>
        <dbReference type="Proteomes" id="UP000561459"/>
    </source>
</evidence>
<dbReference type="RefSeq" id="WP_183618713.1">
    <property type="nucleotide sequence ID" value="NZ_JACIDY010000012.1"/>
</dbReference>
<dbReference type="PANTHER" id="PTHR48081">
    <property type="entry name" value="AB HYDROLASE SUPERFAMILY PROTEIN C4A8.06C"/>
    <property type="match status" value="1"/>
</dbReference>
<feature type="domain" description="Alpha/beta hydrolase fold-3" evidence="2">
    <location>
        <begin position="99"/>
        <end position="160"/>
    </location>
</feature>
<dbReference type="PANTHER" id="PTHR48081:SF6">
    <property type="entry name" value="PEPTIDASE S9 PROLYL OLIGOPEPTIDASE CATALYTIC DOMAIN-CONTAINING PROTEIN"/>
    <property type="match status" value="1"/>
</dbReference>
<dbReference type="Pfam" id="PF07859">
    <property type="entry name" value="Abhydrolase_3"/>
    <property type="match status" value="1"/>
</dbReference>
<dbReference type="SUPFAM" id="SSF53474">
    <property type="entry name" value="alpha/beta-Hydrolases"/>
    <property type="match status" value="1"/>
</dbReference>
<reference evidence="3 4" key="1">
    <citation type="submission" date="2020-08" db="EMBL/GenBank/DDBJ databases">
        <title>Genomic Encyclopedia of Type Strains, Phase IV (KMG-IV): sequencing the most valuable type-strain genomes for metagenomic binning, comparative biology and taxonomic classification.</title>
        <authorList>
            <person name="Goeker M."/>
        </authorList>
    </citation>
    <scope>NUCLEOTIDE SEQUENCE [LARGE SCALE GENOMIC DNA]</scope>
    <source>
        <strain evidence="3 4">DSM 27568</strain>
    </source>
</reference>
<dbReference type="InterPro" id="IPR050300">
    <property type="entry name" value="GDXG_lipolytic_enzyme"/>
</dbReference>
<proteinExistence type="predicted"/>
<dbReference type="Proteomes" id="UP000561459">
    <property type="component" value="Unassembled WGS sequence"/>
</dbReference>
<dbReference type="InterPro" id="IPR013094">
    <property type="entry name" value="AB_hydrolase_3"/>
</dbReference>
<evidence type="ECO:0000313" key="3">
    <source>
        <dbReference type="EMBL" id="MBB3941612.1"/>
    </source>
</evidence>
<evidence type="ECO:0000259" key="2">
    <source>
        <dbReference type="Pfam" id="PF07859"/>
    </source>
</evidence>
<dbReference type="Gene3D" id="3.40.50.1820">
    <property type="entry name" value="alpha/beta hydrolase"/>
    <property type="match status" value="1"/>
</dbReference>
<dbReference type="EMBL" id="JACIDY010000012">
    <property type="protein sequence ID" value="MBB3941612.1"/>
    <property type="molecule type" value="Genomic_DNA"/>
</dbReference>
<keyword evidence="4" id="KW-1185">Reference proteome</keyword>
<comment type="caution">
    <text evidence="3">The sequence shown here is derived from an EMBL/GenBank/DDBJ whole genome shotgun (WGS) entry which is preliminary data.</text>
</comment>
<sequence>MRNITQASVLPVLPAMGKGTGEAAVIFPGGGFMTLSYDWEGVKVAQALANRGIAAFVVKYRLVPTPRDETSFKNFYDKQMSAWVGKPGERLNIAVPTYAIEDGKAALALVRSRAKAWKIDPTRVGVMGFSAGAMAALRVATASTGQQRPAFAALLYPPMESIQVPNDAPPAFVAMALDDPLSGRAGFGLIESWMHAGRPIEFHGYQKGKHGFSLGRERTTTLGWIDQFVSWLQMNGPP</sequence>
<evidence type="ECO:0000256" key="1">
    <source>
        <dbReference type="ARBA" id="ARBA00022801"/>
    </source>
</evidence>
<name>A0A7W6G0W0_9SPHN</name>
<accession>A0A7W6G0W0</accession>
<keyword evidence="1" id="KW-0378">Hydrolase</keyword>
<dbReference type="GO" id="GO:0016787">
    <property type="term" value="F:hydrolase activity"/>
    <property type="evidence" value="ECO:0007669"/>
    <property type="project" value="UniProtKB-KW"/>
</dbReference>
<dbReference type="InterPro" id="IPR029058">
    <property type="entry name" value="AB_hydrolase_fold"/>
</dbReference>
<organism evidence="3 4">
    <name type="scientific">Novosphingobium fluoreni</name>
    <dbReference type="NCBI Taxonomy" id="1391222"/>
    <lineage>
        <taxon>Bacteria</taxon>
        <taxon>Pseudomonadati</taxon>
        <taxon>Pseudomonadota</taxon>
        <taxon>Alphaproteobacteria</taxon>
        <taxon>Sphingomonadales</taxon>
        <taxon>Sphingomonadaceae</taxon>
        <taxon>Novosphingobium</taxon>
    </lineage>
</organism>
<gene>
    <name evidence="3" type="ORF">GGR39_003293</name>
</gene>
<protein>
    <submittedName>
        <fullName evidence="3">Acetyl esterase/lipase</fullName>
    </submittedName>
</protein>
<dbReference type="AlphaFoldDB" id="A0A7W6G0W0"/>